<evidence type="ECO:0000313" key="2">
    <source>
        <dbReference type="EMBL" id="KIC92770.1"/>
    </source>
</evidence>
<dbReference type="RefSeq" id="WP_152616901.1">
    <property type="nucleotide sequence ID" value="NZ_JSVC01000027.1"/>
</dbReference>
<evidence type="ECO:0000313" key="3">
    <source>
        <dbReference type="Proteomes" id="UP000031408"/>
    </source>
</evidence>
<comment type="caution">
    <text evidence="2">The sequence shown here is derived from an EMBL/GenBank/DDBJ whole genome shotgun (WGS) entry which is preliminary data.</text>
</comment>
<protein>
    <submittedName>
        <fullName evidence="2">Uncharacterized protein</fullName>
    </submittedName>
</protein>
<name>A0A0C1IF30_9BACT</name>
<sequence>MKIKICIACLLFLAAFTSNAQAPRVVYSDPEKDDTRRTNFEIIGKLNSNYLIYKNNRSVHTLAVYDNDLKLKNQVPLDFMPDKLINIDYITYPDKVLVFYQHQKKRVVYCDFLTINSDGKPVGQPVTLDTTEVNYSSNNKIYTLVNSDDKQRIMLFKVNSSNPRRFFITSFLYNSQLELITRNFSEVQMEEKNEYFSDFHLSNAGELIVAKFTKTGNNSDLISGVSMMIKHPDSLSFSVRNVDIGKQILDNLVLKIDNNNNRLLLTSFYSKQKRGNMEGIYIVDWNSRTNEKIMDTAIVFNDELRVQAKGSDANKKTAFNDFFIKNIYIRKDGAFAIVSEALYTTSRYNSFNRWDYMGWGNPWMSPMNYSYWSPMYSPWAMPWSRYGWNSNTQSRYFAENIMVLAFDRDGKMAWSNIISKSQFDDESDNLISYGNMNTGGEVHFLFNTFERRTFVLTDQSMDATGKITRYPTFKNLDKGYEFMPRFAKQVSARQIIIPCLYRNYLCFARVDF</sequence>
<keyword evidence="3" id="KW-1185">Reference proteome</keyword>
<evidence type="ECO:0000256" key="1">
    <source>
        <dbReference type="SAM" id="SignalP"/>
    </source>
</evidence>
<reference evidence="2 3" key="1">
    <citation type="submission" date="2014-11" db="EMBL/GenBank/DDBJ databases">
        <title>Genome sequence of Flavihumibacter solisilvae 3-3.</title>
        <authorList>
            <person name="Zhou G."/>
            <person name="Li M."/>
            <person name="Wang G."/>
        </authorList>
    </citation>
    <scope>NUCLEOTIDE SEQUENCE [LARGE SCALE GENOMIC DNA]</scope>
    <source>
        <strain evidence="2 3">3-3</strain>
    </source>
</reference>
<feature type="chain" id="PRO_5002133334" evidence="1">
    <location>
        <begin position="21"/>
        <end position="512"/>
    </location>
</feature>
<proteinExistence type="predicted"/>
<organism evidence="2 3">
    <name type="scientific">Flavihumibacter solisilvae</name>
    <dbReference type="NCBI Taxonomy" id="1349421"/>
    <lineage>
        <taxon>Bacteria</taxon>
        <taxon>Pseudomonadati</taxon>
        <taxon>Bacteroidota</taxon>
        <taxon>Chitinophagia</taxon>
        <taxon>Chitinophagales</taxon>
        <taxon>Chitinophagaceae</taxon>
        <taxon>Flavihumibacter</taxon>
    </lineage>
</organism>
<dbReference type="STRING" id="1349421.OI18_20260"/>
<feature type="signal peptide" evidence="1">
    <location>
        <begin position="1"/>
        <end position="20"/>
    </location>
</feature>
<keyword evidence="1" id="KW-0732">Signal</keyword>
<dbReference type="Proteomes" id="UP000031408">
    <property type="component" value="Unassembled WGS sequence"/>
</dbReference>
<accession>A0A0C1IF30</accession>
<dbReference type="OrthoDB" id="1490253at2"/>
<gene>
    <name evidence="2" type="ORF">OI18_20260</name>
</gene>
<dbReference type="AlphaFoldDB" id="A0A0C1IF30"/>
<dbReference type="EMBL" id="JSVC01000027">
    <property type="protein sequence ID" value="KIC92770.1"/>
    <property type="molecule type" value="Genomic_DNA"/>
</dbReference>